<dbReference type="InParanoid" id="K5XG23"/>
<dbReference type="GeneID" id="18828442"/>
<dbReference type="AlphaFoldDB" id="K5XG23"/>
<organism evidence="1 2">
    <name type="scientific">Agaricus bisporus var. burnettii (strain JB137-S8 / ATCC MYA-4627 / FGSC 10392)</name>
    <name type="common">White button mushroom</name>
    <dbReference type="NCBI Taxonomy" id="597362"/>
    <lineage>
        <taxon>Eukaryota</taxon>
        <taxon>Fungi</taxon>
        <taxon>Dikarya</taxon>
        <taxon>Basidiomycota</taxon>
        <taxon>Agaricomycotina</taxon>
        <taxon>Agaricomycetes</taxon>
        <taxon>Agaricomycetidae</taxon>
        <taxon>Agaricales</taxon>
        <taxon>Agaricineae</taxon>
        <taxon>Agaricaceae</taxon>
        <taxon>Agaricus</taxon>
    </lineage>
</organism>
<proteinExistence type="predicted"/>
<keyword evidence="2" id="KW-1185">Reference proteome</keyword>
<dbReference type="HOGENOM" id="CLU_2084143_0_0_1"/>
<dbReference type="RefSeq" id="XP_007336026.1">
    <property type="nucleotide sequence ID" value="XM_007335964.1"/>
</dbReference>
<dbReference type="EMBL" id="JH972977">
    <property type="protein sequence ID" value="EKM73335.1"/>
    <property type="molecule type" value="Genomic_DNA"/>
</dbReference>
<reference evidence="2" key="1">
    <citation type="journal article" date="2012" name="Proc. Natl. Acad. Sci. U.S.A.">
        <title>Genome sequence of the button mushroom Agaricus bisporus reveals mechanisms governing adaptation to a humic-rich ecological niche.</title>
        <authorList>
            <person name="Morin E."/>
            <person name="Kohler A."/>
            <person name="Baker A.R."/>
            <person name="Foulongne-Oriol M."/>
            <person name="Lombard V."/>
            <person name="Nagy L.G."/>
            <person name="Ohm R.A."/>
            <person name="Patyshakuliyeva A."/>
            <person name="Brun A."/>
            <person name="Aerts A.L."/>
            <person name="Bailey A.M."/>
            <person name="Billette C."/>
            <person name="Coutinho P.M."/>
            <person name="Deakin G."/>
            <person name="Doddapaneni H."/>
            <person name="Floudas D."/>
            <person name="Grimwood J."/>
            <person name="Hilden K."/>
            <person name="Kuees U."/>
            <person name="LaButti K.M."/>
            <person name="Lapidus A."/>
            <person name="Lindquist E.A."/>
            <person name="Lucas S.M."/>
            <person name="Murat C."/>
            <person name="Riley R.W."/>
            <person name="Salamov A.A."/>
            <person name="Schmutz J."/>
            <person name="Subramanian V."/>
            <person name="Woesten H.A.B."/>
            <person name="Xu J."/>
            <person name="Eastwood D.C."/>
            <person name="Foster G.D."/>
            <person name="Sonnenberg A.S."/>
            <person name="Cullen D."/>
            <person name="de Vries R.P."/>
            <person name="Lundell T."/>
            <person name="Hibbett D.S."/>
            <person name="Henrissat B."/>
            <person name="Burton K.S."/>
            <person name="Kerrigan R.W."/>
            <person name="Challen M.P."/>
            <person name="Grigoriev I.V."/>
            <person name="Martin F."/>
        </authorList>
    </citation>
    <scope>NUCLEOTIDE SEQUENCE [LARGE SCALE GENOMIC DNA]</scope>
    <source>
        <strain evidence="2">JB137-S8 / ATCC MYA-4627 / FGSC 10392</strain>
    </source>
</reference>
<evidence type="ECO:0000313" key="2">
    <source>
        <dbReference type="Proteomes" id="UP000008493"/>
    </source>
</evidence>
<evidence type="ECO:0000313" key="1">
    <source>
        <dbReference type="EMBL" id="EKM73335.1"/>
    </source>
</evidence>
<dbReference type="Proteomes" id="UP000008493">
    <property type="component" value="Unassembled WGS sequence"/>
</dbReference>
<sequence>MSCELDRFVQKDWSSQWRKPLLLPPFVLFISGQLQLFPIRRPALICMSRKFQWFETKRLGIGLEEEDKSSYGSDSVQVVMVDPSHKQRTDHEFVWEKPHSIFTNRCMIAHDSHETSE</sequence>
<protein>
    <submittedName>
        <fullName evidence="1">Uncharacterized protein</fullName>
    </submittedName>
</protein>
<name>K5XG23_AGABU</name>
<gene>
    <name evidence="1" type="ORF">AGABI1DRAFT_135023</name>
</gene>
<dbReference type="KEGG" id="abp:AGABI1DRAFT135023"/>
<accession>K5XG23</accession>